<evidence type="ECO:0000259" key="6">
    <source>
        <dbReference type="Pfam" id="PF01498"/>
    </source>
</evidence>
<evidence type="ECO:0000259" key="8">
    <source>
        <dbReference type="Pfam" id="PF05225"/>
    </source>
</evidence>
<evidence type="ECO:0000256" key="1">
    <source>
        <dbReference type="ARBA" id="ARBA00004123"/>
    </source>
</evidence>
<dbReference type="PANTHER" id="PTHR47981:SF41">
    <property type="entry name" value="RAS-RELATED PROTEIN RAB-32 ISOFORM X1"/>
    <property type="match status" value="1"/>
</dbReference>
<dbReference type="InterPro" id="IPR007889">
    <property type="entry name" value="HTH_Psq"/>
</dbReference>
<comment type="subcellular location">
    <subcellularLocation>
        <location evidence="1">Nucleus</location>
    </subcellularLocation>
</comment>
<dbReference type="InterPro" id="IPR002492">
    <property type="entry name" value="Transposase_Tc1-like"/>
</dbReference>
<feature type="domain" description="HTH psq-type" evidence="8">
    <location>
        <begin position="222"/>
        <end position="256"/>
    </location>
</feature>
<sequence>MAPQRGAGTNEGIIRAVVHLGFSASEAAESVRRKISTPQQDARLVAEVERNPFHTVATLKAVVNFPGHDQTVRNRLRAANLRSRRAIPREVHKEEHIEERLVFAVGNSDRDWKRVIFSDEVTFFTTKEGPTLVYRPPGEERFRCLTRIYYKHAQGACIVFDVRNGSTFDAVTKWKQDLDCKVTLSDGNPIPCVLLANKIEEMGRTYKRKPGSRNYKNYSDVNLEEALTKVATGKLSIRVASNQYNISFGTLYNKFKGLRTKKPGGQTVLSELEEKCIIREIVKCGDWGFPISMLDLRMVIKYYLDTKGRTCTSLKNNLPGKDLVYSMLKRHKSEASQRLCANIKRTRDCLSHATIRDYFKNLASTIADVSPSNIYNFDETNLSDDPGKSHFIFRRGVKYPERVVNFSKSATSIMMCGSADGTLLPPYIVYKSECMWDTWCQNGPKGAPCCTKQCCSQDSRYARTKHGWFDAQTFQDWFQLTFLPHAKRLPGRKVVIGDNLSSHINITQEESTLGQQVNDTLTQFLQSQRTALEAAIRRKRNRLNVEPGRSTTAPHESSSDSDVDTSPDETVLPMIQLKVHRKETTKPLKH</sequence>
<dbReference type="InterPro" id="IPR009057">
    <property type="entry name" value="Homeodomain-like_sf"/>
</dbReference>
<evidence type="ECO:0000256" key="3">
    <source>
        <dbReference type="ARBA" id="ARBA00022741"/>
    </source>
</evidence>
<dbReference type="SMART" id="SM00175">
    <property type="entry name" value="RAB"/>
    <property type="match status" value="1"/>
</dbReference>
<dbReference type="InterPro" id="IPR004875">
    <property type="entry name" value="DDE_SF_endonuclease_dom"/>
</dbReference>
<evidence type="ECO:0008006" key="11">
    <source>
        <dbReference type="Google" id="ProtNLM"/>
    </source>
</evidence>
<evidence type="ECO:0000313" key="10">
    <source>
        <dbReference type="Proteomes" id="UP001148838"/>
    </source>
</evidence>
<dbReference type="PROSITE" id="PS51419">
    <property type="entry name" value="RAB"/>
    <property type="match status" value="1"/>
</dbReference>
<dbReference type="Pfam" id="PF01498">
    <property type="entry name" value="HTH_Tnp_Tc3_2"/>
    <property type="match status" value="1"/>
</dbReference>
<dbReference type="Pfam" id="PF03184">
    <property type="entry name" value="DDE_1"/>
    <property type="match status" value="1"/>
</dbReference>
<dbReference type="SUPFAM" id="SSF46689">
    <property type="entry name" value="Homeodomain-like"/>
    <property type="match status" value="1"/>
</dbReference>
<feature type="region of interest" description="Disordered" evidence="5">
    <location>
        <begin position="541"/>
        <end position="571"/>
    </location>
</feature>
<dbReference type="Proteomes" id="UP001148838">
    <property type="component" value="Unassembled WGS sequence"/>
</dbReference>
<dbReference type="Gene3D" id="3.40.50.300">
    <property type="entry name" value="P-loop containing nucleotide triphosphate hydrolases"/>
    <property type="match status" value="1"/>
</dbReference>
<dbReference type="InterPro" id="IPR001806">
    <property type="entry name" value="Small_GTPase"/>
</dbReference>
<evidence type="ECO:0000256" key="5">
    <source>
        <dbReference type="SAM" id="MobiDB-lite"/>
    </source>
</evidence>
<dbReference type="Pfam" id="PF05225">
    <property type="entry name" value="HTH_psq"/>
    <property type="match status" value="1"/>
</dbReference>
<evidence type="ECO:0000259" key="7">
    <source>
        <dbReference type="Pfam" id="PF03184"/>
    </source>
</evidence>
<accession>A0ABQ8T429</accession>
<organism evidence="9 10">
    <name type="scientific">Periplaneta americana</name>
    <name type="common">American cockroach</name>
    <name type="synonym">Blatta americana</name>
    <dbReference type="NCBI Taxonomy" id="6978"/>
    <lineage>
        <taxon>Eukaryota</taxon>
        <taxon>Metazoa</taxon>
        <taxon>Ecdysozoa</taxon>
        <taxon>Arthropoda</taxon>
        <taxon>Hexapoda</taxon>
        <taxon>Insecta</taxon>
        <taxon>Pterygota</taxon>
        <taxon>Neoptera</taxon>
        <taxon>Polyneoptera</taxon>
        <taxon>Dictyoptera</taxon>
        <taxon>Blattodea</taxon>
        <taxon>Blattoidea</taxon>
        <taxon>Blattidae</taxon>
        <taxon>Blattinae</taxon>
        <taxon>Periplaneta</taxon>
    </lineage>
</organism>
<reference evidence="9 10" key="1">
    <citation type="journal article" date="2022" name="Allergy">
        <title>Genome assembly and annotation of Periplaneta americana reveal a comprehensive cockroach allergen profile.</title>
        <authorList>
            <person name="Wang L."/>
            <person name="Xiong Q."/>
            <person name="Saelim N."/>
            <person name="Wang L."/>
            <person name="Nong W."/>
            <person name="Wan A.T."/>
            <person name="Shi M."/>
            <person name="Liu X."/>
            <person name="Cao Q."/>
            <person name="Hui J.H.L."/>
            <person name="Sookrung N."/>
            <person name="Leung T.F."/>
            <person name="Tungtrongchitr A."/>
            <person name="Tsui S.K.W."/>
        </authorList>
    </citation>
    <scope>NUCLEOTIDE SEQUENCE [LARGE SCALE GENOMIC DNA]</scope>
    <source>
        <strain evidence="9">PWHHKU_190912</strain>
    </source>
</reference>
<keyword evidence="10" id="KW-1185">Reference proteome</keyword>
<dbReference type="Gene3D" id="1.10.10.60">
    <property type="entry name" value="Homeodomain-like"/>
    <property type="match status" value="1"/>
</dbReference>
<dbReference type="EMBL" id="JAJSOF020000017">
    <property type="protein sequence ID" value="KAJ4440445.1"/>
    <property type="molecule type" value="Genomic_DNA"/>
</dbReference>
<feature type="domain" description="Transposase Tc1-like" evidence="6">
    <location>
        <begin position="41"/>
        <end position="104"/>
    </location>
</feature>
<keyword evidence="3" id="KW-0547">Nucleotide-binding</keyword>
<name>A0ABQ8T429_PERAM</name>
<gene>
    <name evidence="9" type="ORF">ANN_08586</name>
</gene>
<protein>
    <recommendedName>
        <fullName evidence="11">Transposase</fullName>
    </recommendedName>
</protein>
<proteinExistence type="inferred from homology"/>
<evidence type="ECO:0000313" key="9">
    <source>
        <dbReference type="EMBL" id="KAJ4440445.1"/>
    </source>
</evidence>
<dbReference type="Pfam" id="PF00071">
    <property type="entry name" value="Ras"/>
    <property type="match status" value="1"/>
</dbReference>
<keyword evidence="4" id="KW-0342">GTP-binding</keyword>
<feature type="domain" description="DDE-1" evidence="7">
    <location>
        <begin position="410"/>
        <end position="511"/>
    </location>
</feature>
<dbReference type="InterPro" id="IPR027417">
    <property type="entry name" value="P-loop_NTPase"/>
</dbReference>
<dbReference type="PANTHER" id="PTHR47981">
    <property type="entry name" value="RAB FAMILY"/>
    <property type="match status" value="1"/>
</dbReference>
<evidence type="ECO:0000256" key="4">
    <source>
        <dbReference type="ARBA" id="ARBA00023134"/>
    </source>
</evidence>
<evidence type="ECO:0000256" key="2">
    <source>
        <dbReference type="ARBA" id="ARBA00006270"/>
    </source>
</evidence>
<dbReference type="SUPFAM" id="SSF52540">
    <property type="entry name" value="P-loop containing nucleoside triphosphate hydrolases"/>
    <property type="match status" value="1"/>
</dbReference>
<comment type="caution">
    <text evidence="9">The sequence shown here is derived from an EMBL/GenBank/DDBJ whole genome shotgun (WGS) entry which is preliminary data.</text>
</comment>
<comment type="similarity">
    <text evidence="2">Belongs to the small GTPase superfamily. Rab family.</text>
</comment>